<name>A0A3P7UYY3_HAEPC</name>
<reference evidence="1 2" key="1">
    <citation type="submission" date="2018-11" db="EMBL/GenBank/DDBJ databases">
        <authorList>
            <consortium name="Pathogen Informatics"/>
        </authorList>
    </citation>
    <scope>NUCLEOTIDE SEQUENCE [LARGE SCALE GENOMIC DNA]</scope>
    <source>
        <strain evidence="1 2">MHpl1</strain>
    </source>
</reference>
<dbReference type="Proteomes" id="UP000268014">
    <property type="component" value="Unassembled WGS sequence"/>
</dbReference>
<evidence type="ECO:0000313" key="2">
    <source>
        <dbReference type="Proteomes" id="UP000268014"/>
    </source>
</evidence>
<accession>A0A3P7UYY3</accession>
<proteinExistence type="predicted"/>
<dbReference type="EMBL" id="UZAF01016449">
    <property type="protein sequence ID" value="VDO28184.1"/>
    <property type="molecule type" value="Genomic_DNA"/>
</dbReference>
<organism evidence="1 2">
    <name type="scientific">Haemonchus placei</name>
    <name type="common">Barber's pole worm</name>
    <dbReference type="NCBI Taxonomy" id="6290"/>
    <lineage>
        <taxon>Eukaryota</taxon>
        <taxon>Metazoa</taxon>
        <taxon>Ecdysozoa</taxon>
        <taxon>Nematoda</taxon>
        <taxon>Chromadorea</taxon>
        <taxon>Rhabditida</taxon>
        <taxon>Rhabditina</taxon>
        <taxon>Rhabditomorpha</taxon>
        <taxon>Strongyloidea</taxon>
        <taxon>Trichostrongylidae</taxon>
        <taxon>Haemonchus</taxon>
    </lineage>
</organism>
<gene>
    <name evidence="1" type="ORF">HPLM_LOCUS6169</name>
</gene>
<protein>
    <submittedName>
        <fullName evidence="1">Uncharacterized protein</fullName>
    </submittedName>
</protein>
<sequence length="61" mass="6923">MAYPTTHPRFLAQSPFSTRRIWVLAQRSRAVLVRHLLHGCCHLDSVDVRAVHASTIQSKLS</sequence>
<keyword evidence="2" id="KW-1185">Reference proteome</keyword>
<evidence type="ECO:0000313" key="1">
    <source>
        <dbReference type="EMBL" id="VDO28184.1"/>
    </source>
</evidence>
<dbReference type="AlphaFoldDB" id="A0A3P7UYY3"/>